<keyword evidence="3" id="KW-1185">Reference proteome</keyword>
<dbReference type="Proteomes" id="UP001500483">
    <property type="component" value="Unassembled WGS sequence"/>
</dbReference>
<evidence type="ECO:0000313" key="2">
    <source>
        <dbReference type="EMBL" id="GAA3354404.1"/>
    </source>
</evidence>
<proteinExistence type="predicted"/>
<reference evidence="3" key="1">
    <citation type="journal article" date="2019" name="Int. J. Syst. Evol. Microbiol.">
        <title>The Global Catalogue of Microorganisms (GCM) 10K type strain sequencing project: providing services to taxonomists for standard genome sequencing and annotation.</title>
        <authorList>
            <consortium name="The Broad Institute Genomics Platform"/>
            <consortium name="The Broad Institute Genome Sequencing Center for Infectious Disease"/>
            <person name="Wu L."/>
            <person name="Ma J."/>
        </authorList>
    </citation>
    <scope>NUCLEOTIDE SEQUENCE [LARGE SCALE GENOMIC DNA]</scope>
    <source>
        <strain evidence="3">JCM 9687</strain>
    </source>
</reference>
<accession>A0ABP6RL26</accession>
<gene>
    <name evidence="2" type="ORF">GCM10020366_10950</name>
</gene>
<protein>
    <submittedName>
        <fullName evidence="2">Uncharacterized protein</fullName>
    </submittedName>
</protein>
<organism evidence="2 3">
    <name type="scientific">Saccharopolyspora gregorii</name>
    <dbReference type="NCBI Taxonomy" id="33914"/>
    <lineage>
        <taxon>Bacteria</taxon>
        <taxon>Bacillati</taxon>
        <taxon>Actinomycetota</taxon>
        <taxon>Actinomycetes</taxon>
        <taxon>Pseudonocardiales</taxon>
        <taxon>Pseudonocardiaceae</taxon>
        <taxon>Saccharopolyspora</taxon>
    </lineage>
</organism>
<feature type="region of interest" description="Disordered" evidence="1">
    <location>
        <begin position="70"/>
        <end position="92"/>
    </location>
</feature>
<dbReference type="EMBL" id="BAAAYK010000034">
    <property type="protein sequence ID" value="GAA3354404.1"/>
    <property type="molecule type" value="Genomic_DNA"/>
</dbReference>
<comment type="caution">
    <text evidence="2">The sequence shown here is derived from an EMBL/GenBank/DDBJ whole genome shotgun (WGS) entry which is preliminary data.</text>
</comment>
<evidence type="ECO:0000313" key="3">
    <source>
        <dbReference type="Proteomes" id="UP001500483"/>
    </source>
</evidence>
<sequence length="92" mass="9843">MFVVHHHVLFGFRDHLVRKRGRSSGFAGSAGFVRFSGVALPAGESKRLLIVVASSAKPCSRRWSATWRASSALSGESGSSLRKSSARSPSGR</sequence>
<name>A0ABP6RL26_9PSEU</name>
<evidence type="ECO:0000256" key="1">
    <source>
        <dbReference type="SAM" id="MobiDB-lite"/>
    </source>
</evidence>